<sequence length="489" mass="55594">MLSQKPYLVSRNSFLSATQPQGAFRENGATPVRLVRATIQNIHDNEKAERPGPNDTAIPAHPCRCPICHEAIDGVTQVDAFKKGELVITGCQPSCYGGNPVYHLTCIKRYLNKPRADRPGYYEHRCPCCKRDLHRPTKMGFTERLRRKTQFAANTFERASAWMDTPVSLRERRRQKRSDISAAQDPASERMNVQRAGTIRRTRAPASPVEWRHPAWIGPQEAPRPTTPWPSSQNGQLISPRTVTPASSLADPISLKRNPSIAGSVYVKNRPVILTSEDDREADLRLPTWEGFDPDQLDRPYRVLDCTDGPAVRDEFKDSLSNWTRDLFDQVEGVSGFPAVVESRRWHEHWDDTAHDTHVLAFALEKVLQDHCGQVMTVRQFAHVVAKAFRDFMVNVWFRTDDEARVAIWASWPRSLIVAACINCLGKVDGDAEWTWPDDPMDPGHLDYYLLRPMYPEEYEGDCEGIAGTRTDFRCWQFAGGVRLQEAQE</sequence>
<protein>
    <submittedName>
        <fullName evidence="2">Uncharacterized protein</fullName>
    </submittedName>
</protein>
<gene>
    <name evidence="2" type="ORF">K490DRAFT_61849</name>
</gene>
<dbReference type="Proteomes" id="UP000799776">
    <property type="component" value="Unassembled WGS sequence"/>
</dbReference>
<evidence type="ECO:0000313" key="2">
    <source>
        <dbReference type="EMBL" id="KAF2090530.1"/>
    </source>
</evidence>
<dbReference type="AlphaFoldDB" id="A0A9P4HWK7"/>
<name>A0A9P4HWK7_9PEZI</name>
<dbReference type="InterPro" id="IPR013083">
    <property type="entry name" value="Znf_RING/FYVE/PHD"/>
</dbReference>
<feature type="region of interest" description="Disordered" evidence="1">
    <location>
        <begin position="217"/>
        <end position="244"/>
    </location>
</feature>
<keyword evidence="3" id="KW-1185">Reference proteome</keyword>
<reference evidence="2" key="1">
    <citation type="journal article" date="2020" name="Stud. Mycol.">
        <title>101 Dothideomycetes genomes: a test case for predicting lifestyles and emergence of pathogens.</title>
        <authorList>
            <person name="Haridas S."/>
            <person name="Albert R."/>
            <person name="Binder M."/>
            <person name="Bloem J."/>
            <person name="Labutti K."/>
            <person name="Salamov A."/>
            <person name="Andreopoulos B."/>
            <person name="Baker S."/>
            <person name="Barry K."/>
            <person name="Bills G."/>
            <person name="Bluhm B."/>
            <person name="Cannon C."/>
            <person name="Castanera R."/>
            <person name="Culley D."/>
            <person name="Daum C."/>
            <person name="Ezra D."/>
            <person name="Gonzalez J."/>
            <person name="Henrissat B."/>
            <person name="Kuo A."/>
            <person name="Liang C."/>
            <person name="Lipzen A."/>
            <person name="Lutzoni F."/>
            <person name="Magnuson J."/>
            <person name="Mondo S."/>
            <person name="Nolan M."/>
            <person name="Ohm R."/>
            <person name="Pangilinan J."/>
            <person name="Park H.-J."/>
            <person name="Ramirez L."/>
            <person name="Alfaro M."/>
            <person name="Sun H."/>
            <person name="Tritt A."/>
            <person name="Yoshinaga Y."/>
            <person name="Zwiers L.-H."/>
            <person name="Turgeon B."/>
            <person name="Goodwin S."/>
            <person name="Spatafora J."/>
            <person name="Crous P."/>
            <person name="Grigoriev I."/>
        </authorList>
    </citation>
    <scope>NUCLEOTIDE SEQUENCE</scope>
    <source>
        <strain evidence="2">CBS 121410</strain>
    </source>
</reference>
<evidence type="ECO:0000313" key="3">
    <source>
        <dbReference type="Proteomes" id="UP000799776"/>
    </source>
</evidence>
<feature type="region of interest" description="Disordered" evidence="1">
    <location>
        <begin position="169"/>
        <end position="195"/>
    </location>
</feature>
<feature type="compositionally biased region" description="Polar residues" evidence="1">
    <location>
        <begin position="229"/>
        <end position="244"/>
    </location>
</feature>
<dbReference type="EMBL" id="ML978712">
    <property type="protein sequence ID" value="KAF2090530.1"/>
    <property type="molecule type" value="Genomic_DNA"/>
</dbReference>
<dbReference type="Gene3D" id="3.30.40.10">
    <property type="entry name" value="Zinc/RING finger domain, C3HC4 (zinc finger)"/>
    <property type="match status" value="1"/>
</dbReference>
<comment type="caution">
    <text evidence="2">The sequence shown here is derived from an EMBL/GenBank/DDBJ whole genome shotgun (WGS) entry which is preliminary data.</text>
</comment>
<accession>A0A9P4HWK7</accession>
<proteinExistence type="predicted"/>
<organism evidence="2 3">
    <name type="scientific">Saccharata proteae CBS 121410</name>
    <dbReference type="NCBI Taxonomy" id="1314787"/>
    <lineage>
        <taxon>Eukaryota</taxon>
        <taxon>Fungi</taxon>
        <taxon>Dikarya</taxon>
        <taxon>Ascomycota</taxon>
        <taxon>Pezizomycotina</taxon>
        <taxon>Dothideomycetes</taxon>
        <taxon>Dothideomycetes incertae sedis</taxon>
        <taxon>Botryosphaeriales</taxon>
        <taxon>Saccharataceae</taxon>
        <taxon>Saccharata</taxon>
    </lineage>
</organism>
<evidence type="ECO:0000256" key="1">
    <source>
        <dbReference type="SAM" id="MobiDB-lite"/>
    </source>
</evidence>